<gene>
    <name evidence="1" type="ORF">C7A17_17790</name>
</gene>
<proteinExistence type="predicted"/>
<organism evidence="1 2">
    <name type="scientific">Ectopseudomonas mendocina</name>
    <name type="common">Pseudomonas mendocina</name>
    <dbReference type="NCBI Taxonomy" id="300"/>
    <lineage>
        <taxon>Bacteria</taxon>
        <taxon>Pseudomonadati</taxon>
        <taxon>Pseudomonadota</taxon>
        <taxon>Gammaproteobacteria</taxon>
        <taxon>Pseudomonadales</taxon>
        <taxon>Pseudomonadaceae</taxon>
        <taxon>Ectopseudomonas</taxon>
    </lineage>
</organism>
<dbReference type="STRING" id="1001585.MDS_1098"/>
<dbReference type="Proteomes" id="UP000238327">
    <property type="component" value="Chromosome"/>
</dbReference>
<name>A0A2R3QS22_ECTME</name>
<sequence>MPGELSRHREGVQEEAYFLGIGIASGTRHANAIYFEDICSIRSIRDHYAAKGMDEDALYEHIKGILEERYVRWGHAV</sequence>
<reference evidence="1 2" key="1">
    <citation type="submission" date="2018-03" db="EMBL/GenBank/DDBJ databases">
        <title>Complete genome sequence and methylome analysis of Pseudomonas mendocina NEB 698.</title>
        <authorList>
            <person name="Morgan R.D."/>
        </authorList>
    </citation>
    <scope>NUCLEOTIDE SEQUENCE [LARGE SCALE GENOMIC DNA]</scope>
    <source>
        <strain evidence="1 2">NEB698</strain>
    </source>
</reference>
<dbReference type="AlphaFoldDB" id="A0A2R3QS22"/>
<evidence type="ECO:0000313" key="2">
    <source>
        <dbReference type="Proteomes" id="UP000238327"/>
    </source>
</evidence>
<dbReference type="EMBL" id="CP027657">
    <property type="protein sequence ID" value="AVO54534.1"/>
    <property type="molecule type" value="Genomic_DNA"/>
</dbReference>
<accession>A0A2R3QS22</accession>
<protein>
    <submittedName>
        <fullName evidence="1">Uncharacterized protein</fullName>
    </submittedName>
</protein>
<evidence type="ECO:0000313" key="1">
    <source>
        <dbReference type="EMBL" id="AVO54534.1"/>
    </source>
</evidence>